<protein>
    <submittedName>
        <fullName evidence="1">Uncharacterized protein</fullName>
    </submittedName>
</protein>
<dbReference type="EMBL" id="CP000790">
    <property type="protein sequence ID" value="ABU72728.1"/>
    <property type="molecule type" value="Genomic_DNA"/>
</dbReference>
<gene>
    <name evidence="1" type="ordered locus">VIBHAR_04819</name>
</gene>
<dbReference type="KEGG" id="vha:VIBHAR_04819"/>
<organism evidence="1 2">
    <name type="scientific">Vibrio campbellii (strain ATCC BAA-1116)</name>
    <dbReference type="NCBI Taxonomy" id="2902295"/>
    <lineage>
        <taxon>Bacteria</taxon>
        <taxon>Pseudomonadati</taxon>
        <taxon>Pseudomonadota</taxon>
        <taxon>Gammaproteobacteria</taxon>
        <taxon>Vibrionales</taxon>
        <taxon>Vibrionaceae</taxon>
        <taxon>Vibrio</taxon>
    </lineage>
</organism>
<sequence>MSSINDAVCSTRAIFLSTRAYRHNQSQSQDTILIVTTMKAIESIIIGTTVYIDTFWVRFNTRSLSFSTQRSSYFDECQY</sequence>
<dbReference type="PATRIC" id="fig|338187.36.peg.3706"/>
<evidence type="ECO:0000313" key="2">
    <source>
        <dbReference type="Proteomes" id="UP000008152"/>
    </source>
</evidence>
<name>A7N5S5_VIBC1</name>
<evidence type="ECO:0000313" key="1">
    <source>
        <dbReference type="EMBL" id="ABU72728.1"/>
    </source>
</evidence>
<reference evidence="1 2" key="1">
    <citation type="submission" date="2007-08" db="EMBL/GenBank/DDBJ databases">
        <authorList>
            <consortium name="The Vibrio harveyi Genome Sequencing Project"/>
            <person name="Bassler B."/>
            <person name="Clifton S.W."/>
            <person name="Fulton L."/>
            <person name="Delehaunty K."/>
            <person name="Fronick C."/>
            <person name="Harrison M."/>
            <person name="Markivic C."/>
            <person name="Fulton R."/>
            <person name="Tin-Wollam A.-M."/>
            <person name="Shah N."/>
            <person name="Pepin K."/>
            <person name="Nash W."/>
            <person name="Thiruvilangam P."/>
            <person name="Bhonagiri V."/>
            <person name="Waters C."/>
            <person name="Tu K.C."/>
            <person name="Irgon J."/>
            <person name="Wilson R.K."/>
        </authorList>
    </citation>
    <scope>NUCLEOTIDE SEQUENCE [LARGE SCALE GENOMIC DNA]</scope>
    <source>
        <strain evidence="2">ATCC BAA-1116 / BB120</strain>
    </source>
</reference>
<accession>A7N5S5</accession>
<dbReference type="AlphaFoldDB" id="A7N5S5"/>
<proteinExistence type="predicted"/>
<dbReference type="Proteomes" id="UP000008152">
    <property type="component" value="Chromosome II"/>
</dbReference>